<dbReference type="STRING" id="2316362.A0A4Q2D6U8"/>
<dbReference type="OrthoDB" id="423559at2759"/>
<organism evidence="5 6">
    <name type="scientific">Candolleomyces aberdarensis</name>
    <dbReference type="NCBI Taxonomy" id="2316362"/>
    <lineage>
        <taxon>Eukaryota</taxon>
        <taxon>Fungi</taxon>
        <taxon>Dikarya</taxon>
        <taxon>Basidiomycota</taxon>
        <taxon>Agaricomycotina</taxon>
        <taxon>Agaricomycetes</taxon>
        <taxon>Agaricomycetidae</taxon>
        <taxon>Agaricales</taxon>
        <taxon>Agaricineae</taxon>
        <taxon>Psathyrellaceae</taxon>
        <taxon>Candolleomyces</taxon>
    </lineage>
</organism>
<sequence>MDLSWNYAAESQAYDRCHRIGQDKPVFVKRLVVQNTIEERMLRLQDVKVGLAEAALGEGTGAKLHKLSVKDIKYLFGMTPAKVDPPAQRNGPNRDTPELSDA</sequence>
<dbReference type="PANTHER" id="PTHR45626">
    <property type="entry name" value="TRANSCRIPTION TERMINATION FACTOR 2-RELATED"/>
    <property type="match status" value="1"/>
</dbReference>
<keyword evidence="6" id="KW-1185">Reference proteome</keyword>
<evidence type="ECO:0000256" key="2">
    <source>
        <dbReference type="ARBA" id="ARBA00022801"/>
    </source>
</evidence>
<gene>
    <name evidence="5" type="ORF">EST38_g10662</name>
</gene>
<name>A0A4Q2D6U8_9AGAR</name>
<dbReference type="Gene3D" id="3.40.50.300">
    <property type="entry name" value="P-loop containing nucleotide triphosphate hydrolases"/>
    <property type="match status" value="1"/>
</dbReference>
<dbReference type="SUPFAM" id="SSF52540">
    <property type="entry name" value="P-loop containing nucleoside triphosphate hydrolases"/>
    <property type="match status" value="1"/>
</dbReference>
<evidence type="ECO:0000256" key="1">
    <source>
        <dbReference type="ARBA" id="ARBA00022741"/>
    </source>
</evidence>
<evidence type="ECO:0000313" key="5">
    <source>
        <dbReference type="EMBL" id="RXW15193.1"/>
    </source>
</evidence>
<dbReference type="GO" id="GO:0006281">
    <property type="term" value="P:DNA repair"/>
    <property type="evidence" value="ECO:0007669"/>
    <property type="project" value="TreeGrafter"/>
</dbReference>
<accession>A0A4Q2D6U8</accession>
<evidence type="ECO:0008006" key="7">
    <source>
        <dbReference type="Google" id="ProtNLM"/>
    </source>
</evidence>
<protein>
    <recommendedName>
        <fullName evidence="7">Helicase C-terminal domain-containing protein</fullName>
    </recommendedName>
</protein>
<keyword evidence="2" id="KW-0378">Hydrolase</keyword>
<feature type="region of interest" description="Disordered" evidence="4">
    <location>
        <begin position="80"/>
        <end position="102"/>
    </location>
</feature>
<dbReference type="InterPro" id="IPR027417">
    <property type="entry name" value="P-loop_NTPase"/>
</dbReference>
<reference evidence="5 6" key="1">
    <citation type="submission" date="2019-01" db="EMBL/GenBank/DDBJ databases">
        <title>Draft genome sequence of Psathyrella aberdarensis IHI B618.</title>
        <authorList>
            <person name="Buettner E."/>
            <person name="Kellner H."/>
        </authorList>
    </citation>
    <scope>NUCLEOTIDE SEQUENCE [LARGE SCALE GENOMIC DNA]</scope>
    <source>
        <strain evidence="5 6">IHI B618</strain>
    </source>
</reference>
<keyword evidence="3" id="KW-0067">ATP-binding</keyword>
<dbReference type="GO" id="GO:0016787">
    <property type="term" value="F:hydrolase activity"/>
    <property type="evidence" value="ECO:0007669"/>
    <property type="project" value="UniProtKB-KW"/>
</dbReference>
<dbReference type="GO" id="GO:0008094">
    <property type="term" value="F:ATP-dependent activity, acting on DNA"/>
    <property type="evidence" value="ECO:0007669"/>
    <property type="project" value="TreeGrafter"/>
</dbReference>
<proteinExistence type="predicted"/>
<evidence type="ECO:0000256" key="3">
    <source>
        <dbReference type="ARBA" id="ARBA00022840"/>
    </source>
</evidence>
<dbReference type="GO" id="GO:0005524">
    <property type="term" value="F:ATP binding"/>
    <property type="evidence" value="ECO:0007669"/>
    <property type="project" value="UniProtKB-KW"/>
</dbReference>
<dbReference type="GO" id="GO:0005634">
    <property type="term" value="C:nucleus"/>
    <property type="evidence" value="ECO:0007669"/>
    <property type="project" value="TreeGrafter"/>
</dbReference>
<keyword evidence="1" id="KW-0547">Nucleotide-binding</keyword>
<evidence type="ECO:0000313" key="6">
    <source>
        <dbReference type="Proteomes" id="UP000290288"/>
    </source>
</evidence>
<dbReference type="Proteomes" id="UP000290288">
    <property type="component" value="Unassembled WGS sequence"/>
</dbReference>
<dbReference type="EMBL" id="SDEE01000584">
    <property type="protein sequence ID" value="RXW15193.1"/>
    <property type="molecule type" value="Genomic_DNA"/>
</dbReference>
<comment type="caution">
    <text evidence="5">The sequence shown here is derived from an EMBL/GenBank/DDBJ whole genome shotgun (WGS) entry which is preliminary data.</text>
</comment>
<dbReference type="InterPro" id="IPR050628">
    <property type="entry name" value="SNF2_RAD54_helicase_TF"/>
</dbReference>
<dbReference type="AlphaFoldDB" id="A0A4Q2D6U8"/>
<evidence type="ECO:0000256" key="4">
    <source>
        <dbReference type="SAM" id="MobiDB-lite"/>
    </source>
</evidence>